<dbReference type="SUPFAM" id="SSF50129">
    <property type="entry name" value="GroES-like"/>
    <property type="match status" value="1"/>
</dbReference>
<organism evidence="8">
    <name type="scientific">marine sediment metagenome</name>
    <dbReference type="NCBI Taxonomy" id="412755"/>
    <lineage>
        <taxon>unclassified sequences</taxon>
        <taxon>metagenomes</taxon>
        <taxon>ecological metagenomes</taxon>
    </lineage>
</organism>
<dbReference type="GO" id="GO:0008270">
    <property type="term" value="F:zinc ion binding"/>
    <property type="evidence" value="ECO:0007669"/>
    <property type="project" value="InterPro"/>
</dbReference>
<proteinExistence type="inferred from homology"/>
<comment type="cofactor">
    <cofactor evidence="1">
        <name>Zn(2+)</name>
        <dbReference type="ChEBI" id="CHEBI:29105"/>
    </cofactor>
</comment>
<dbReference type="PANTHER" id="PTHR43161:SF9">
    <property type="entry name" value="SORBITOL DEHYDROGENASE"/>
    <property type="match status" value="1"/>
</dbReference>
<dbReference type="InterPro" id="IPR013154">
    <property type="entry name" value="ADH-like_N"/>
</dbReference>
<dbReference type="PROSITE" id="PS00059">
    <property type="entry name" value="ADH_ZINC"/>
    <property type="match status" value="1"/>
</dbReference>
<keyword evidence="4" id="KW-0862">Zinc</keyword>
<feature type="domain" description="Alcohol dehydrogenase-like C-terminal" evidence="6">
    <location>
        <begin position="124"/>
        <end position="190"/>
    </location>
</feature>
<dbReference type="AlphaFoldDB" id="X1TR75"/>
<protein>
    <submittedName>
        <fullName evidence="8">Uncharacterized protein</fullName>
    </submittedName>
</protein>
<evidence type="ECO:0000256" key="4">
    <source>
        <dbReference type="ARBA" id="ARBA00022833"/>
    </source>
</evidence>
<dbReference type="Pfam" id="PF08240">
    <property type="entry name" value="ADH_N"/>
    <property type="match status" value="1"/>
</dbReference>
<dbReference type="GO" id="GO:0016491">
    <property type="term" value="F:oxidoreductase activity"/>
    <property type="evidence" value="ECO:0007669"/>
    <property type="project" value="UniProtKB-KW"/>
</dbReference>
<comment type="similarity">
    <text evidence="2">Belongs to the zinc-containing alcohol dehydrogenase family.</text>
</comment>
<evidence type="ECO:0000256" key="3">
    <source>
        <dbReference type="ARBA" id="ARBA00022723"/>
    </source>
</evidence>
<accession>X1TR75</accession>
<feature type="domain" description="Alcohol dehydrogenase-like N-terminal" evidence="7">
    <location>
        <begin position="2"/>
        <end position="86"/>
    </location>
</feature>
<dbReference type="InterPro" id="IPR013149">
    <property type="entry name" value="ADH-like_C"/>
</dbReference>
<dbReference type="SUPFAM" id="SSF51735">
    <property type="entry name" value="NAD(P)-binding Rossmann-fold domains"/>
    <property type="match status" value="1"/>
</dbReference>
<evidence type="ECO:0000256" key="2">
    <source>
        <dbReference type="ARBA" id="ARBA00008072"/>
    </source>
</evidence>
<keyword evidence="3" id="KW-0479">Metal-binding</keyword>
<evidence type="ECO:0000259" key="6">
    <source>
        <dbReference type="Pfam" id="PF00107"/>
    </source>
</evidence>
<dbReference type="Gene3D" id="3.40.50.720">
    <property type="entry name" value="NAD(P)-binding Rossmann-like Domain"/>
    <property type="match status" value="1"/>
</dbReference>
<evidence type="ECO:0000259" key="7">
    <source>
        <dbReference type="Pfam" id="PF08240"/>
    </source>
</evidence>
<gene>
    <name evidence="8" type="ORF">S12H4_12213</name>
</gene>
<evidence type="ECO:0000256" key="5">
    <source>
        <dbReference type="ARBA" id="ARBA00023002"/>
    </source>
</evidence>
<dbReference type="InterPro" id="IPR036291">
    <property type="entry name" value="NAD(P)-bd_dom_sf"/>
</dbReference>
<dbReference type="InterPro" id="IPR011032">
    <property type="entry name" value="GroES-like_sf"/>
</dbReference>
<keyword evidence="5" id="KW-0560">Oxidoreductase</keyword>
<dbReference type="PANTHER" id="PTHR43161">
    <property type="entry name" value="SORBITOL DEHYDROGENASE"/>
    <property type="match status" value="1"/>
</dbReference>
<evidence type="ECO:0000313" key="8">
    <source>
        <dbReference type="EMBL" id="GAI82519.1"/>
    </source>
</evidence>
<reference evidence="8" key="1">
    <citation type="journal article" date="2014" name="Front. Microbiol.">
        <title>High frequency of phylogenetically diverse reductive dehalogenase-homologous genes in deep subseafloor sedimentary metagenomes.</title>
        <authorList>
            <person name="Kawai M."/>
            <person name="Futagami T."/>
            <person name="Toyoda A."/>
            <person name="Takaki Y."/>
            <person name="Nishi S."/>
            <person name="Hori S."/>
            <person name="Arai W."/>
            <person name="Tsubouchi T."/>
            <person name="Morono Y."/>
            <person name="Uchiyama I."/>
            <person name="Ito T."/>
            <person name="Fujiyama A."/>
            <person name="Inagaki F."/>
            <person name="Takami H."/>
        </authorList>
    </citation>
    <scope>NUCLEOTIDE SEQUENCE</scope>
    <source>
        <strain evidence="8">Expedition CK06-06</strain>
    </source>
</reference>
<name>X1TR75_9ZZZZ</name>
<feature type="non-terminal residue" evidence="8">
    <location>
        <position position="190"/>
    </location>
</feature>
<sequence>MVEYPFRVGHECAGIVENVGSEVVRVKPGDRIAVDPAMSCWNCDQCKAGRHHTCRNLKFLGCPGQAEGCLSEYIIMPEQSCYPIKDTMSFDLAALSEPLSIGVYAVDLSIPMKGAKVGIFGSGPIGMSALLPALSSGAANIYVTDKIEERLKLAEKMGASWIGNPDKIDVVHEIKKNEPLLLDVVFECCG</sequence>
<dbReference type="InterPro" id="IPR002328">
    <property type="entry name" value="ADH_Zn_CS"/>
</dbReference>
<dbReference type="Gene3D" id="3.90.180.10">
    <property type="entry name" value="Medium-chain alcohol dehydrogenases, catalytic domain"/>
    <property type="match status" value="1"/>
</dbReference>
<dbReference type="Pfam" id="PF00107">
    <property type="entry name" value="ADH_zinc_N"/>
    <property type="match status" value="1"/>
</dbReference>
<evidence type="ECO:0000256" key="1">
    <source>
        <dbReference type="ARBA" id="ARBA00001947"/>
    </source>
</evidence>
<dbReference type="EMBL" id="BARW01005719">
    <property type="protein sequence ID" value="GAI82519.1"/>
    <property type="molecule type" value="Genomic_DNA"/>
</dbReference>
<comment type="caution">
    <text evidence="8">The sequence shown here is derived from an EMBL/GenBank/DDBJ whole genome shotgun (WGS) entry which is preliminary data.</text>
</comment>